<dbReference type="Proteomes" id="UP000014400">
    <property type="component" value="Unassembled WGS sequence"/>
</dbReference>
<feature type="transmembrane region" description="Helical" evidence="7">
    <location>
        <begin position="331"/>
        <end position="354"/>
    </location>
</feature>
<organism evidence="8 9">
    <name type="scientific">Sutterella wadsworthensis HGA0223</name>
    <dbReference type="NCBI Taxonomy" id="1203554"/>
    <lineage>
        <taxon>Bacteria</taxon>
        <taxon>Pseudomonadati</taxon>
        <taxon>Pseudomonadota</taxon>
        <taxon>Betaproteobacteria</taxon>
        <taxon>Burkholderiales</taxon>
        <taxon>Sutterellaceae</taxon>
        <taxon>Sutterella</taxon>
    </lineage>
</organism>
<evidence type="ECO:0008006" key="10">
    <source>
        <dbReference type="Google" id="ProtNLM"/>
    </source>
</evidence>
<evidence type="ECO:0000313" key="9">
    <source>
        <dbReference type="Proteomes" id="UP000014400"/>
    </source>
</evidence>
<dbReference type="Pfam" id="PF13520">
    <property type="entry name" value="AA_permease_2"/>
    <property type="match status" value="1"/>
</dbReference>
<dbReference type="InterPro" id="IPR050367">
    <property type="entry name" value="APC_superfamily"/>
</dbReference>
<dbReference type="Gene3D" id="1.20.1740.10">
    <property type="entry name" value="Amino acid/polyamine transporter I"/>
    <property type="match status" value="1"/>
</dbReference>
<evidence type="ECO:0000313" key="8">
    <source>
        <dbReference type="EMBL" id="EPE02067.1"/>
    </source>
</evidence>
<feature type="transmembrane region" description="Helical" evidence="7">
    <location>
        <begin position="12"/>
        <end position="29"/>
    </location>
</feature>
<evidence type="ECO:0000256" key="2">
    <source>
        <dbReference type="ARBA" id="ARBA00022448"/>
    </source>
</evidence>
<gene>
    <name evidence="8" type="ORF">HMPREF1476_00303</name>
</gene>
<dbReference type="RefSeq" id="WP_016473729.1">
    <property type="nucleotide sequence ID" value="NZ_KE150480.1"/>
</dbReference>
<dbReference type="InterPro" id="IPR002293">
    <property type="entry name" value="AA/rel_permease1"/>
</dbReference>
<sequence length="469" mass="51495">MSEDKNNTLLGIRDIVIMNVIAILSLRQIPNVAPYGASAMLLWLLAAVCLFLPLAMVCGELSTGWPKDGGIFVWVKEAWGKRVGWIIVVCYLFSCVLFFPLMLQFAFTALGYVISPELAENPTFIGVSSIVIFWFLTFMNIKGMQWTKIINSVSAWLGVFIPAAILILVAGAWLISGHPMSTDYMTAANWMPDFTKWDTIVFLSSMMFAFAGFEVAPMVAGRTKNPQRDFPRAMALSAIVIVGIYMIGTIAVNTLVPAGKTDIVAGIMQAMKSGAETLGAPWLLPLMAVCLFFGAVGQVNSWLVGPIYMLQEASREDKILGENVAKLHPKYGTPAFALIIQAVIVSILCLSTFISPSVAAAYWMLTALTTICYFIPYLVMFPSFIRLRQIQPNVPRSFRIPGKILPIVLPLLGWCSIFFAVVLVFIPPAELDMGGYGFYLAKLLGGAVLAIALAEWTYHRAQKRNAANK</sequence>
<comment type="subcellular location">
    <subcellularLocation>
        <location evidence="1">Cell membrane</location>
        <topology evidence="1">Multi-pass membrane protein</topology>
    </subcellularLocation>
</comment>
<feature type="transmembrane region" description="Helical" evidence="7">
    <location>
        <begin position="360"/>
        <end position="384"/>
    </location>
</feature>
<dbReference type="PANTHER" id="PTHR42770:SF15">
    <property type="entry name" value="GLUTAMATE_GAMMA-AMINOBUTYRATE ANTIPORTER-RELATED"/>
    <property type="match status" value="1"/>
</dbReference>
<feature type="transmembrane region" description="Helical" evidence="7">
    <location>
        <begin position="123"/>
        <end position="141"/>
    </location>
</feature>
<keyword evidence="3" id="KW-1003">Cell membrane</keyword>
<dbReference type="PIRSF" id="PIRSF006060">
    <property type="entry name" value="AA_transporter"/>
    <property type="match status" value="1"/>
</dbReference>
<evidence type="ECO:0000256" key="1">
    <source>
        <dbReference type="ARBA" id="ARBA00004651"/>
    </source>
</evidence>
<accession>S3BNV8</accession>
<protein>
    <recommendedName>
        <fullName evidence="10">Amino acid permease</fullName>
    </recommendedName>
</protein>
<dbReference type="GeneID" id="64061856"/>
<feature type="transmembrane region" description="Helical" evidence="7">
    <location>
        <begin position="282"/>
        <end position="310"/>
    </location>
</feature>
<keyword evidence="6 7" id="KW-0472">Membrane</keyword>
<proteinExistence type="predicted"/>
<evidence type="ECO:0000256" key="3">
    <source>
        <dbReference type="ARBA" id="ARBA00022475"/>
    </source>
</evidence>
<dbReference type="STRING" id="1203554.HMPREF1476_00303"/>
<dbReference type="EMBL" id="ATCF01000004">
    <property type="protein sequence ID" value="EPE02067.1"/>
    <property type="molecule type" value="Genomic_DNA"/>
</dbReference>
<keyword evidence="5 7" id="KW-1133">Transmembrane helix</keyword>
<feature type="transmembrane region" description="Helical" evidence="7">
    <location>
        <begin position="404"/>
        <end position="426"/>
    </location>
</feature>
<dbReference type="eggNOG" id="COG0531">
    <property type="taxonomic scope" value="Bacteria"/>
</dbReference>
<evidence type="ECO:0000256" key="5">
    <source>
        <dbReference type="ARBA" id="ARBA00022989"/>
    </source>
</evidence>
<dbReference type="HOGENOM" id="CLU_020854_4_2_4"/>
<keyword evidence="9" id="KW-1185">Reference proteome</keyword>
<dbReference type="PANTHER" id="PTHR42770">
    <property type="entry name" value="AMINO ACID TRANSPORTER-RELATED"/>
    <property type="match status" value="1"/>
</dbReference>
<keyword evidence="2" id="KW-0813">Transport</keyword>
<dbReference type="PATRIC" id="fig|1203554.3.peg.281"/>
<evidence type="ECO:0000256" key="4">
    <source>
        <dbReference type="ARBA" id="ARBA00022692"/>
    </source>
</evidence>
<feature type="transmembrane region" description="Helical" evidence="7">
    <location>
        <begin position="233"/>
        <end position="252"/>
    </location>
</feature>
<reference evidence="8 9" key="1">
    <citation type="submission" date="2013-04" db="EMBL/GenBank/DDBJ databases">
        <title>The Genome Sequence of Sutterella wadsworthensis HGA0223.</title>
        <authorList>
            <consortium name="The Broad Institute Genomics Platform"/>
            <person name="Earl A."/>
            <person name="Ward D."/>
            <person name="Feldgarden M."/>
            <person name="Gevers D."/>
            <person name="Schmidt T.M."/>
            <person name="Dover J."/>
            <person name="Dai D."/>
            <person name="Walker B."/>
            <person name="Young S."/>
            <person name="Zeng Q."/>
            <person name="Gargeya S."/>
            <person name="Fitzgerald M."/>
            <person name="Haas B."/>
            <person name="Abouelleil A."/>
            <person name="Allen A.W."/>
            <person name="Alvarado L."/>
            <person name="Arachchi H.M."/>
            <person name="Berlin A.M."/>
            <person name="Chapman S.B."/>
            <person name="Gainer-Dewar J."/>
            <person name="Goldberg J."/>
            <person name="Griggs A."/>
            <person name="Gujja S."/>
            <person name="Hansen M."/>
            <person name="Howarth C."/>
            <person name="Imamovic A."/>
            <person name="Ireland A."/>
            <person name="Larimer J."/>
            <person name="McCowan C."/>
            <person name="Murphy C."/>
            <person name="Pearson M."/>
            <person name="Poon T.W."/>
            <person name="Priest M."/>
            <person name="Roberts A."/>
            <person name="Saif S."/>
            <person name="Shea T."/>
            <person name="Sisk P."/>
            <person name="Sykes S."/>
            <person name="Wortman J."/>
            <person name="Nusbaum C."/>
            <person name="Birren B."/>
        </authorList>
    </citation>
    <scope>NUCLEOTIDE SEQUENCE [LARGE SCALE GENOMIC DNA]</scope>
    <source>
        <strain evidence="8 9">HGA0223</strain>
    </source>
</reference>
<feature type="transmembrane region" description="Helical" evidence="7">
    <location>
        <begin position="438"/>
        <end position="458"/>
    </location>
</feature>
<feature type="transmembrane region" description="Helical" evidence="7">
    <location>
        <begin position="153"/>
        <end position="175"/>
    </location>
</feature>
<dbReference type="GO" id="GO:0005886">
    <property type="term" value="C:plasma membrane"/>
    <property type="evidence" value="ECO:0007669"/>
    <property type="project" value="UniProtKB-SubCell"/>
</dbReference>
<dbReference type="GO" id="GO:0022857">
    <property type="term" value="F:transmembrane transporter activity"/>
    <property type="evidence" value="ECO:0007669"/>
    <property type="project" value="InterPro"/>
</dbReference>
<feature type="transmembrane region" description="Helical" evidence="7">
    <location>
        <begin position="83"/>
        <end position="103"/>
    </location>
</feature>
<evidence type="ECO:0000256" key="7">
    <source>
        <dbReference type="SAM" id="Phobius"/>
    </source>
</evidence>
<keyword evidence="4 7" id="KW-0812">Transmembrane</keyword>
<comment type="caution">
    <text evidence="8">The sequence shown here is derived from an EMBL/GenBank/DDBJ whole genome shotgun (WGS) entry which is preliminary data.</text>
</comment>
<dbReference type="AlphaFoldDB" id="S3BNV8"/>
<feature type="transmembrane region" description="Helical" evidence="7">
    <location>
        <begin position="41"/>
        <end position="62"/>
    </location>
</feature>
<evidence type="ECO:0000256" key="6">
    <source>
        <dbReference type="ARBA" id="ARBA00023136"/>
    </source>
</evidence>
<name>S3BNV8_9BURK</name>
<feature type="transmembrane region" description="Helical" evidence="7">
    <location>
        <begin position="200"/>
        <end position="221"/>
    </location>
</feature>